<dbReference type="PANTHER" id="PTHR10788">
    <property type="entry name" value="TREHALOSE-6-PHOSPHATE SYNTHASE"/>
    <property type="match status" value="1"/>
</dbReference>
<dbReference type="GeneID" id="63823513"/>
<dbReference type="FunCoup" id="A0A165DNA0">
    <property type="interactions" value="31"/>
</dbReference>
<evidence type="ECO:0000256" key="1">
    <source>
        <dbReference type="SAM" id="MobiDB-lite"/>
    </source>
</evidence>
<feature type="region of interest" description="Disordered" evidence="1">
    <location>
        <begin position="26"/>
        <end position="106"/>
    </location>
</feature>
<accession>A0A165DNA0</accession>
<dbReference type="InterPro" id="IPR036412">
    <property type="entry name" value="HAD-like_sf"/>
</dbReference>
<dbReference type="GO" id="GO:0004805">
    <property type="term" value="F:trehalose-phosphatase activity"/>
    <property type="evidence" value="ECO:0007669"/>
    <property type="project" value="TreeGrafter"/>
</dbReference>
<dbReference type="GO" id="GO:0005992">
    <property type="term" value="P:trehalose biosynthetic process"/>
    <property type="evidence" value="ECO:0007669"/>
    <property type="project" value="InterPro"/>
</dbReference>
<evidence type="ECO:0000256" key="2">
    <source>
        <dbReference type="SAM" id="SignalP"/>
    </source>
</evidence>
<organism evidence="3 4">
    <name type="scientific">Laetiporus sulphureus 93-53</name>
    <dbReference type="NCBI Taxonomy" id="1314785"/>
    <lineage>
        <taxon>Eukaryota</taxon>
        <taxon>Fungi</taxon>
        <taxon>Dikarya</taxon>
        <taxon>Basidiomycota</taxon>
        <taxon>Agaricomycotina</taxon>
        <taxon>Agaricomycetes</taxon>
        <taxon>Polyporales</taxon>
        <taxon>Laetiporus</taxon>
    </lineage>
</organism>
<keyword evidence="4" id="KW-1185">Reference proteome</keyword>
<keyword evidence="2" id="KW-0732">Signal</keyword>
<dbReference type="FunFam" id="3.40.50.2000:FF:000036">
    <property type="entry name" value="Alpha,alpha-trehalose-phosphate synthase subunit Tps2"/>
    <property type="match status" value="1"/>
</dbReference>
<dbReference type="EMBL" id="KV427631">
    <property type="protein sequence ID" value="KZT05258.1"/>
    <property type="molecule type" value="Genomic_DNA"/>
</dbReference>
<dbReference type="AlphaFoldDB" id="A0A165DNA0"/>
<dbReference type="SUPFAM" id="SSF53756">
    <property type="entry name" value="UDP-Glycosyltransferase/glycogen phosphorylase"/>
    <property type="match status" value="1"/>
</dbReference>
<sequence>MNSLRNHRIIIASLFLPNTTVLGDSLPSSPDENALDTTNGPSLVPPTPAARSPLPARPTGPLKSIVEDLKSRQASPAMTPRGESTNPFTTFSGLTQPPSRNNSKSNSEISLVDVLSAKAVNLNGAKAHADGLHSGTKRHQLTHSSSTASHTRVQRRLSRSSTTRAHSRSISSSRPSLELHSTRWHIESNPHCNGGLKNAVESVGTRLKRKLWVGTLGVNTDGFRDSLRRNIEWRMRDDCDSLPVWIPDSEFAGCYDDFCHQVLWPCLHYAIPDAPRTKSFYEHASYNQYVAVNQRFADAIASAYQDGDIIWVNDYHLMLLPAMLRARLPGASIGFFMHVAFPSSEIFRCLSVRVDLLKGVLGSDLIGFQTANYARHFRQTVSRILTAEALPKGVQMDDRFVDVGAFPMGIDVGSLDEKKHDPEVAEWVNALRQRYAGMKLIVGRDKLDLIQGVRQKIQAFEAFLEKYPEYQGKVVLIQVALQTTEESEMQGGVSDVVSHLNSRFSTLTYQPVVFLHTQDLTFSQYLALLTVADAFMVTSLREGMALRTHEYVECQEERHRPLILSEFTGSYSYSGFRSCIPVNPWDKRMTAKAIHQALTMSDEEALSRWEDMHSHVVTQSAQAFVTSFLVRCLRASIEHSQTDGTEVAVLDVQRVLPRYRHSQKRLLLIDFEGTMWIRDLRKMSRGVFDPPKDAIEVLNRLADDPRNEVWLLSGLPVKGMLDIIGEAAPKIGIVAENGCFIKTRPDRNGGSSWISMVANFNLTWKAPCLEILNYFTERTPGSFVEEREASIVWRFWVDPDESSSDRQWARRQASEAQNHVFDSLGERYGLRIIPGANSFLVLPNNVSRSTAVGAILNPGGPARSTLVTSVPWSAPEATEAESVHEFDFVLAIGKDQRMMRRLNELDNAETVSTGDKGTDAKWKLDPSKVMPALWRFADAK</sequence>
<dbReference type="Pfam" id="PF00982">
    <property type="entry name" value="Glyco_transf_20"/>
    <property type="match status" value="1"/>
</dbReference>
<proteinExistence type="predicted"/>
<dbReference type="GO" id="GO:0003825">
    <property type="term" value="F:alpha,alpha-trehalose-phosphate synthase (UDP-forming) activity"/>
    <property type="evidence" value="ECO:0007669"/>
    <property type="project" value="TreeGrafter"/>
</dbReference>
<dbReference type="RefSeq" id="XP_040762998.1">
    <property type="nucleotide sequence ID" value="XM_040906484.1"/>
</dbReference>
<gene>
    <name evidence="3" type="ORF">LAESUDRAFT_702471</name>
</gene>
<dbReference type="Gene3D" id="3.40.50.2000">
    <property type="entry name" value="Glycogen Phosphorylase B"/>
    <property type="match status" value="2"/>
</dbReference>
<dbReference type="GO" id="GO:0005946">
    <property type="term" value="C:alpha,alpha-trehalose-phosphate synthase complex (UDP-forming)"/>
    <property type="evidence" value="ECO:0007669"/>
    <property type="project" value="TreeGrafter"/>
</dbReference>
<dbReference type="InParanoid" id="A0A165DNA0"/>
<dbReference type="SUPFAM" id="SSF56784">
    <property type="entry name" value="HAD-like"/>
    <property type="match status" value="1"/>
</dbReference>
<evidence type="ECO:0000313" key="3">
    <source>
        <dbReference type="EMBL" id="KZT05258.1"/>
    </source>
</evidence>
<feature type="compositionally biased region" description="Low complexity" evidence="1">
    <location>
        <begin position="159"/>
        <end position="176"/>
    </location>
</feature>
<dbReference type="STRING" id="1314785.A0A165DNA0"/>
<feature type="chain" id="PRO_5007856706" evidence="2">
    <location>
        <begin position="24"/>
        <end position="940"/>
    </location>
</feature>
<reference evidence="3 4" key="1">
    <citation type="journal article" date="2016" name="Mol. Biol. Evol.">
        <title>Comparative Genomics of Early-Diverging Mushroom-Forming Fungi Provides Insights into the Origins of Lignocellulose Decay Capabilities.</title>
        <authorList>
            <person name="Nagy L.G."/>
            <person name="Riley R."/>
            <person name="Tritt A."/>
            <person name="Adam C."/>
            <person name="Daum C."/>
            <person name="Floudas D."/>
            <person name="Sun H."/>
            <person name="Yadav J.S."/>
            <person name="Pangilinan J."/>
            <person name="Larsson K.H."/>
            <person name="Matsuura K."/>
            <person name="Barry K."/>
            <person name="Labutti K."/>
            <person name="Kuo R."/>
            <person name="Ohm R.A."/>
            <person name="Bhattacharya S.S."/>
            <person name="Shirouzu T."/>
            <person name="Yoshinaga Y."/>
            <person name="Martin F.M."/>
            <person name="Grigoriev I.V."/>
            <person name="Hibbett D.S."/>
        </authorList>
    </citation>
    <scope>NUCLEOTIDE SEQUENCE [LARGE SCALE GENOMIC DNA]</scope>
    <source>
        <strain evidence="3 4">93-53</strain>
    </source>
</reference>
<dbReference type="CDD" id="cd03788">
    <property type="entry name" value="GT20_TPS"/>
    <property type="match status" value="1"/>
</dbReference>
<dbReference type="InterPro" id="IPR001830">
    <property type="entry name" value="Glyco_trans_20"/>
</dbReference>
<feature type="compositionally biased region" description="Polar residues" evidence="1">
    <location>
        <begin position="72"/>
        <end position="106"/>
    </location>
</feature>
<dbReference type="Pfam" id="PF02358">
    <property type="entry name" value="Trehalose_PPase"/>
    <property type="match status" value="1"/>
</dbReference>
<dbReference type="GO" id="GO:0005829">
    <property type="term" value="C:cytosol"/>
    <property type="evidence" value="ECO:0007669"/>
    <property type="project" value="TreeGrafter"/>
</dbReference>
<feature type="region of interest" description="Disordered" evidence="1">
    <location>
        <begin position="128"/>
        <end position="176"/>
    </location>
</feature>
<feature type="signal peptide" evidence="2">
    <location>
        <begin position="1"/>
        <end position="23"/>
    </location>
</feature>
<protein>
    <submittedName>
        <fullName evidence="3">Glycosyltransferase family 20 protein</fullName>
    </submittedName>
</protein>
<keyword evidence="3" id="KW-0808">Transferase</keyword>
<dbReference type="InterPro" id="IPR003337">
    <property type="entry name" value="Trehalose_PPase"/>
</dbReference>
<dbReference type="PANTHER" id="PTHR10788:SF15">
    <property type="entry name" value="TREHALOSE SYNTHASE COMPLEX REGULATORY SUBUNIT TPS3-RELATED"/>
    <property type="match status" value="1"/>
</dbReference>
<feature type="compositionally biased region" description="Polar residues" evidence="1">
    <location>
        <begin position="26"/>
        <end position="41"/>
    </location>
</feature>
<evidence type="ECO:0000313" key="4">
    <source>
        <dbReference type="Proteomes" id="UP000076871"/>
    </source>
</evidence>
<dbReference type="Proteomes" id="UP000076871">
    <property type="component" value="Unassembled WGS sequence"/>
</dbReference>
<dbReference type="OrthoDB" id="755951at2759"/>
<name>A0A165DNA0_9APHY</name>